<keyword evidence="10" id="KW-1185">Reference proteome</keyword>
<dbReference type="Gene3D" id="1.20.144.10">
    <property type="entry name" value="Phosphatidic acid phosphatase type 2/haloperoxidase"/>
    <property type="match status" value="1"/>
</dbReference>
<feature type="transmembrane region" description="Helical" evidence="7">
    <location>
        <begin position="655"/>
        <end position="674"/>
    </location>
</feature>
<name>A0A8T0A4X8_9BILA</name>
<dbReference type="GO" id="GO:0046839">
    <property type="term" value="P:phospholipid dephosphorylation"/>
    <property type="evidence" value="ECO:0007669"/>
    <property type="project" value="TreeGrafter"/>
</dbReference>
<comment type="subcellular location">
    <subcellularLocation>
        <location evidence="1">Membrane</location>
        <topology evidence="1">Multi-pass membrane protein</topology>
    </subcellularLocation>
</comment>
<dbReference type="Gene3D" id="3.40.50.300">
    <property type="entry name" value="P-loop containing nucleotide triphosphate hydrolases"/>
    <property type="match status" value="1"/>
</dbReference>
<keyword evidence="3 7" id="KW-0812">Transmembrane</keyword>
<dbReference type="InterPro" id="IPR027417">
    <property type="entry name" value="P-loop_NTPase"/>
</dbReference>
<comment type="similarity">
    <text evidence="2">Belongs to the PA-phosphatase related phosphoesterase family.</text>
</comment>
<dbReference type="AlphaFoldDB" id="A0A8T0A4X8"/>
<dbReference type="EMBL" id="JABEBT010000001">
    <property type="protein sequence ID" value="KAF7640359.1"/>
    <property type="molecule type" value="Genomic_DNA"/>
</dbReference>
<evidence type="ECO:0000313" key="9">
    <source>
        <dbReference type="EMBL" id="KAF7640359.1"/>
    </source>
</evidence>
<gene>
    <name evidence="9" type="ORF">Mgra_00000179</name>
</gene>
<dbReference type="GO" id="GO:0006644">
    <property type="term" value="P:phospholipid metabolic process"/>
    <property type="evidence" value="ECO:0007669"/>
    <property type="project" value="InterPro"/>
</dbReference>
<evidence type="ECO:0000256" key="3">
    <source>
        <dbReference type="ARBA" id="ARBA00022692"/>
    </source>
</evidence>
<feature type="compositionally biased region" description="Gly residues" evidence="6">
    <location>
        <begin position="812"/>
        <end position="825"/>
    </location>
</feature>
<feature type="transmembrane region" description="Helical" evidence="7">
    <location>
        <begin position="499"/>
        <end position="527"/>
    </location>
</feature>
<evidence type="ECO:0000256" key="2">
    <source>
        <dbReference type="ARBA" id="ARBA00008816"/>
    </source>
</evidence>
<dbReference type="SUPFAM" id="SSF48317">
    <property type="entry name" value="Acid phosphatase/Vanadium-dependent haloperoxidase"/>
    <property type="match status" value="1"/>
</dbReference>
<dbReference type="InterPro" id="IPR000326">
    <property type="entry name" value="PAP2/HPO"/>
</dbReference>
<comment type="caution">
    <text evidence="9">The sequence shown here is derived from an EMBL/GenBank/DDBJ whole genome shotgun (WGS) entry which is preliminary data.</text>
</comment>
<proteinExistence type="inferred from homology"/>
<protein>
    <submittedName>
        <fullName evidence="9">AcidPPc domain-containing protein</fullName>
    </submittedName>
</protein>
<dbReference type="InterPro" id="IPR043216">
    <property type="entry name" value="PAP-like"/>
</dbReference>
<dbReference type="PANTHER" id="PTHR10165">
    <property type="entry name" value="LIPID PHOSPHATE PHOSPHATASE"/>
    <property type="match status" value="1"/>
</dbReference>
<accession>A0A8T0A4X8</accession>
<dbReference type="GO" id="GO:0007165">
    <property type="term" value="P:signal transduction"/>
    <property type="evidence" value="ECO:0007669"/>
    <property type="project" value="TreeGrafter"/>
</dbReference>
<evidence type="ECO:0000256" key="1">
    <source>
        <dbReference type="ARBA" id="ARBA00004141"/>
    </source>
</evidence>
<dbReference type="Proteomes" id="UP000605970">
    <property type="component" value="Unassembled WGS sequence"/>
</dbReference>
<evidence type="ECO:0000259" key="8">
    <source>
        <dbReference type="SMART" id="SM00014"/>
    </source>
</evidence>
<organism evidence="9 10">
    <name type="scientific">Meloidogyne graminicola</name>
    <dbReference type="NCBI Taxonomy" id="189291"/>
    <lineage>
        <taxon>Eukaryota</taxon>
        <taxon>Metazoa</taxon>
        <taxon>Ecdysozoa</taxon>
        <taxon>Nematoda</taxon>
        <taxon>Chromadorea</taxon>
        <taxon>Rhabditida</taxon>
        <taxon>Tylenchina</taxon>
        <taxon>Tylenchomorpha</taxon>
        <taxon>Tylenchoidea</taxon>
        <taxon>Meloidogynidae</taxon>
        <taxon>Meloidogyninae</taxon>
        <taxon>Meloidogyne</taxon>
    </lineage>
</organism>
<feature type="transmembrane region" description="Helical" evidence="7">
    <location>
        <begin position="628"/>
        <end position="648"/>
    </location>
</feature>
<feature type="domain" description="Phosphatidic acid phosphatase type 2/haloperoxidase" evidence="8">
    <location>
        <begin position="555"/>
        <end position="701"/>
    </location>
</feature>
<feature type="transmembrane region" description="Helical" evidence="7">
    <location>
        <begin position="551"/>
        <end position="569"/>
    </location>
</feature>
<dbReference type="OrthoDB" id="8907274at2759"/>
<dbReference type="GO" id="GO:0008195">
    <property type="term" value="F:phosphatidate phosphatase activity"/>
    <property type="evidence" value="ECO:0007669"/>
    <property type="project" value="TreeGrafter"/>
</dbReference>
<dbReference type="Pfam" id="PF03215">
    <property type="entry name" value="Rad17"/>
    <property type="match status" value="1"/>
</dbReference>
<dbReference type="PANTHER" id="PTHR10165:SF114">
    <property type="entry name" value="PHOSPHATIDIC ACID PHOSPHATASE TYPE 2_HALOPEROXIDASE DOMAIN-CONTAINING PROTEIN"/>
    <property type="match status" value="1"/>
</dbReference>
<sequence length="825" mass="95488">MSTIFPNSFQQRKIIKRRRSRALNSPFVFGLDYITPNSEDEIALHPKKLNELKQWLRSKMCINRVGSKTLLLTGPCGSGKRTAVRIIAAELGIEVTEWDWSDDFNNIHGKYGRCRCFTAESFAQFLHDTEFSSIQKMSLKHRLLLISQLPSEFLNEPKLLHELLARNIFHSRCIIVFVLPNVDSCWTLSPFRIFPQSVLELLGIEHIKFNPISSSLMTNALKKALRKLSVSKRGINGIDIKNIANSSFAKLNPNFQRKYGRPYPPKDDLNWLIDTSPMSAQLLSSYLFEHQPRFGPSIHSIASIQQLLSHLDVLVESNYEQRSQMEKYMIDLSVRASLFHNYRPSIDGGKNIYYFIFSKQRMDFSDKQKRRFYQFEKPRLYDLRMQKMEIKSSIASLYPIGRTSDMTTFNNKMPSPQWSEQFGSVSHLGVNSEFTNNKFQINYFLLPNFIIHIVGLAALWALWYYLRLTNVFPYHHRVFYCRDINLFKPNFQPEDFEIYISYTLLYILAFIIPPIVILIGELMFWLFSTKPRKIIYATCGECKIALITRRIFRFISVFMFGALVTQIFVDTIKLLTGYQRPYFLSLCNVSLASCTAPLEHSPSPSPHLACNYRNADELRYAWLTFPSLHAAFSTYSACFASCYIYYMINLRGAPLLRPMLIFGLFGMALVDSFSRINGYKNHWRDIWVGWLIGFFIAIFLCNCVLRFQEIYYTFYRGDIPPTQPEPEVTPPPFFSWFRLPRVRAPSIKEEYVVYEEDVPAAPQISPPTAGTTSHRKNRDRTYEVTTTTESFHRTILPPGTSQQQINNKIGANNGGKGGGGYTVPY</sequence>
<reference evidence="9" key="1">
    <citation type="journal article" date="2020" name="Ecol. Evol.">
        <title>Genome structure and content of the rice root-knot nematode (Meloidogyne graminicola).</title>
        <authorList>
            <person name="Phan N.T."/>
            <person name="Danchin E.G.J."/>
            <person name="Klopp C."/>
            <person name="Perfus-Barbeoch L."/>
            <person name="Kozlowski D.K."/>
            <person name="Koutsovoulos G.D."/>
            <person name="Lopez-Roques C."/>
            <person name="Bouchez O."/>
            <person name="Zahm M."/>
            <person name="Besnard G."/>
            <person name="Bellafiore S."/>
        </authorList>
    </citation>
    <scope>NUCLEOTIDE SEQUENCE</scope>
    <source>
        <strain evidence="9">VN-18</strain>
    </source>
</reference>
<dbReference type="Pfam" id="PF01569">
    <property type="entry name" value="PAP2"/>
    <property type="match status" value="1"/>
</dbReference>
<keyword evidence="5 7" id="KW-0472">Membrane</keyword>
<dbReference type="CDD" id="cd03384">
    <property type="entry name" value="PAP2_wunen"/>
    <property type="match status" value="1"/>
</dbReference>
<dbReference type="InterPro" id="IPR036938">
    <property type="entry name" value="PAP2/HPO_sf"/>
</dbReference>
<feature type="region of interest" description="Disordered" evidence="6">
    <location>
        <begin position="763"/>
        <end position="825"/>
    </location>
</feature>
<evidence type="ECO:0000313" key="10">
    <source>
        <dbReference type="Proteomes" id="UP000605970"/>
    </source>
</evidence>
<evidence type="ECO:0000256" key="7">
    <source>
        <dbReference type="SAM" id="Phobius"/>
    </source>
</evidence>
<feature type="transmembrane region" description="Helical" evidence="7">
    <location>
        <begin position="686"/>
        <end position="705"/>
    </location>
</feature>
<feature type="transmembrane region" description="Helical" evidence="7">
    <location>
        <begin position="443"/>
        <end position="466"/>
    </location>
</feature>
<evidence type="ECO:0000256" key="6">
    <source>
        <dbReference type="SAM" id="MobiDB-lite"/>
    </source>
</evidence>
<dbReference type="SMART" id="SM00014">
    <property type="entry name" value="acidPPc"/>
    <property type="match status" value="1"/>
</dbReference>
<dbReference type="GO" id="GO:0005886">
    <property type="term" value="C:plasma membrane"/>
    <property type="evidence" value="ECO:0007669"/>
    <property type="project" value="TreeGrafter"/>
</dbReference>
<dbReference type="SUPFAM" id="SSF52540">
    <property type="entry name" value="P-loop containing nucleoside triphosphate hydrolases"/>
    <property type="match status" value="1"/>
</dbReference>
<evidence type="ECO:0000256" key="5">
    <source>
        <dbReference type="ARBA" id="ARBA00023136"/>
    </source>
</evidence>
<keyword evidence="4 7" id="KW-1133">Transmembrane helix</keyword>
<evidence type="ECO:0000256" key="4">
    <source>
        <dbReference type="ARBA" id="ARBA00022989"/>
    </source>
</evidence>